<evidence type="ECO:0000313" key="3">
    <source>
        <dbReference type="Proteomes" id="UP000009336"/>
    </source>
</evidence>
<dbReference type="Proteomes" id="UP000009336">
    <property type="component" value="Unassembled WGS sequence"/>
</dbReference>
<dbReference type="EMBL" id="AKKL01000035">
    <property type="protein sequence ID" value="EKT59659.1"/>
    <property type="molecule type" value="Genomic_DNA"/>
</dbReference>
<gene>
    <name evidence="2" type="ORF">OOA_13327</name>
</gene>
<dbReference type="HOGENOM" id="CLU_739369_0_0_6"/>
<keyword evidence="3" id="KW-1185">Reference proteome</keyword>
<accession>K8WGH7</accession>
<keyword evidence="1" id="KW-0812">Transmembrane</keyword>
<evidence type="ECO:0000313" key="2">
    <source>
        <dbReference type="EMBL" id="EKT59659.1"/>
    </source>
</evidence>
<organism evidence="2 3">
    <name type="scientific">Providencia burhodogranariea DSM 19968</name>
    <dbReference type="NCBI Taxonomy" id="1141662"/>
    <lineage>
        <taxon>Bacteria</taxon>
        <taxon>Pseudomonadati</taxon>
        <taxon>Pseudomonadota</taxon>
        <taxon>Gammaproteobacteria</taxon>
        <taxon>Enterobacterales</taxon>
        <taxon>Morganellaceae</taxon>
        <taxon>Providencia</taxon>
    </lineage>
</organism>
<dbReference type="AlphaFoldDB" id="K8WGH7"/>
<reference evidence="2 3" key="1">
    <citation type="journal article" date="2012" name="BMC Genomics">
        <title>Comparative genomics of bacteria in the genus Providencia isolated from wild Drosophila melanogaster.</title>
        <authorList>
            <person name="Galac M.R."/>
            <person name="Lazzaro B.P."/>
        </authorList>
    </citation>
    <scope>NUCLEOTIDE SEQUENCE [LARGE SCALE GENOMIC DNA]</scope>
    <source>
        <strain evidence="2 3">DSM 19968</strain>
    </source>
</reference>
<dbReference type="RefSeq" id="WP_008912659.1">
    <property type="nucleotide sequence ID" value="NZ_KB233223.1"/>
</dbReference>
<evidence type="ECO:0008006" key="4">
    <source>
        <dbReference type="Google" id="ProtNLM"/>
    </source>
</evidence>
<evidence type="ECO:0000256" key="1">
    <source>
        <dbReference type="SAM" id="Phobius"/>
    </source>
</evidence>
<protein>
    <recommendedName>
        <fullName evidence="4">Type VI secretion protein</fullName>
    </recommendedName>
</protein>
<keyword evidence="1" id="KW-0472">Membrane</keyword>
<proteinExistence type="predicted"/>
<dbReference type="PATRIC" id="fig|1141662.3.peg.2708"/>
<dbReference type="eggNOG" id="ENOG5031211">
    <property type="taxonomic scope" value="Bacteria"/>
</dbReference>
<name>K8WGH7_9GAMM</name>
<sequence>MISWNVPSLEHPPKPKIPQLMVWLFIMFIIGICGFGLGIYLSENGMIPPNMGNSGFILVFVVAPILLTFAIRLLVYSLASYRHQLFTNMLDDAKQEWRYWADKHLGVLAHSRLTQIDEENNGKLNLSSLTPNKENKLTLNTLKSLPEWDKPEIMIQTLLLPIAEYYQQYGLTQPITLYWQAEKGDTDWLTLIQYETARLSLDLESVEALPYESLSEWLLALYDKPFEPKLYAILAFQLNSLKGSEEVSSLLLAPQGIYERLRTPVKAKLLRPISTDANTFSDALKTQCEFQCSGQRLDGIWQSGITDNNKGTCITSYTVQNVAYLSEHLYDTDMFLGKGSIARHAVALSLACEYPHHNLVVYQDKERYLLQQVRV</sequence>
<keyword evidence="1" id="KW-1133">Transmembrane helix</keyword>
<comment type="caution">
    <text evidence="2">The sequence shown here is derived from an EMBL/GenBank/DDBJ whole genome shotgun (WGS) entry which is preliminary data.</text>
</comment>
<dbReference type="OrthoDB" id="6466158at2"/>
<feature type="transmembrane region" description="Helical" evidence="1">
    <location>
        <begin position="20"/>
        <end position="42"/>
    </location>
</feature>
<dbReference type="STRING" id="1141662.OOA_13327"/>
<feature type="transmembrane region" description="Helical" evidence="1">
    <location>
        <begin position="54"/>
        <end position="75"/>
    </location>
</feature>